<evidence type="ECO:0000313" key="3">
    <source>
        <dbReference type="EMBL" id="QRC95746.1"/>
    </source>
</evidence>
<evidence type="ECO:0000259" key="2">
    <source>
        <dbReference type="PROSITE" id="PS50048"/>
    </source>
</evidence>
<dbReference type="GO" id="GO:0000981">
    <property type="term" value="F:DNA-binding transcription factor activity, RNA polymerase II-specific"/>
    <property type="evidence" value="ECO:0007669"/>
    <property type="project" value="InterPro"/>
</dbReference>
<keyword evidence="1" id="KW-0539">Nucleus</keyword>
<proteinExistence type="predicted"/>
<dbReference type="RefSeq" id="XP_001806030.1">
    <property type="nucleotide sequence ID" value="XM_001805978.1"/>
</dbReference>
<sequence>MSHRQSCDRCRQQKVRCLRGEGPREKNIDLPLSPKQAQLPRCERCAKASVECVYSFTRVALKSRSERRSVAKSMQKDTDAGLVDFSGSTTWFEHDVSGALYADGTLQTGGPTLAPLSADYGGLTSPFAGGGAAMSFSDWNPNIQPTSLANPTSLPPAPCTVDSCEDSEDIDVDKHFNDALSLQLTSLSQQAAQAVRYLTRSNQGRTPLTVSSPQVNVALEATNTLTSIISNVTASHRNDDRLDPTTTNIGLAFSALASHQQILALFRAICDDIHSCLQSKTVYKHHNRQRSNSGQPCDVGPSSVAQFVMVLQLLMHLINRMDRSLFQNGLSIRHDSMSSGYITPVTPGIMSPFTIDPLQTELSSGASSPQFGLLVLVQDVVGTVDNEHEKLRQSIQQLQAEMELPGLH</sequence>
<dbReference type="OrthoDB" id="4222821at2759"/>
<name>A0A7U2I0X9_PHANO</name>
<dbReference type="InterPro" id="IPR001138">
    <property type="entry name" value="Zn2Cys6_DnaBD"/>
</dbReference>
<dbReference type="OMA" id="LMILACH"/>
<protein>
    <recommendedName>
        <fullName evidence="2">Zn(2)-C6 fungal-type domain-containing protein</fullName>
    </recommendedName>
</protein>
<dbReference type="VEuPathDB" id="FungiDB:JI435_158960"/>
<dbReference type="SMART" id="SM00066">
    <property type="entry name" value="GAL4"/>
    <property type="match status" value="1"/>
</dbReference>
<gene>
    <name evidence="3" type="ORF">JI435_158960</name>
</gene>
<reference evidence="4" key="1">
    <citation type="journal article" date="2021" name="BMC Genomics">
        <title>Chromosome-level genome assembly and manually-curated proteome of model necrotroph Parastagonospora nodorum Sn15 reveals a genome-wide trove of candidate effector homologs, and redundancy of virulence-related functions within an accessory chromosome.</title>
        <authorList>
            <person name="Bertazzoni S."/>
            <person name="Jones D.A.B."/>
            <person name="Phan H.T."/>
            <person name="Tan K.-C."/>
            <person name="Hane J.K."/>
        </authorList>
    </citation>
    <scope>NUCLEOTIDE SEQUENCE [LARGE SCALE GENOMIC DNA]</scope>
    <source>
        <strain evidence="4">SN15 / ATCC MYA-4574 / FGSC 10173)</strain>
    </source>
</reference>
<dbReference type="SUPFAM" id="SSF57701">
    <property type="entry name" value="Zn2/Cys6 DNA-binding domain"/>
    <property type="match status" value="1"/>
</dbReference>
<evidence type="ECO:0000256" key="1">
    <source>
        <dbReference type="ARBA" id="ARBA00023242"/>
    </source>
</evidence>
<feature type="domain" description="Zn(2)-C6 fungal-type" evidence="2">
    <location>
        <begin position="6"/>
        <end position="54"/>
    </location>
</feature>
<dbReference type="EMBL" id="CP069027">
    <property type="protein sequence ID" value="QRC95746.1"/>
    <property type="molecule type" value="Genomic_DNA"/>
</dbReference>
<dbReference type="CDD" id="cd00067">
    <property type="entry name" value="GAL4"/>
    <property type="match status" value="1"/>
</dbReference>
<dbReference type="PROSITE" id="PS50048">
    <property type="entry name" value="ZN2_CY6_FUNGAL_2"/>
    <property type="match status" value="1"/>
</dbReference>
<dbReference type="Gene3D" id="4.10.240.10">
    <property type="entry name" value="Zn(2)-C6 fungal-type DNA-binding domain"/>
    <property type="match status" value="1"/>
</dbReference>
<accession>A0A7U2I0X9</accession>
<dbReference type="InterPro" id="IPR036864">
    <property type="entry name" value="Zn2-C6_fun-type_DNA-bd_sf"/>
</dbReference>
<keyword evidence="4" id="KW-1185">Reference proteome</keyword>
<organism evidence="3 4">
    <name type="scientific">Phaeosphaeria nodorum (strain SN15 / ATCC MYA-4574 / FGSC 10173)</name>
    <name type="common">Glume blotch fungus</name>
    <name type="synonym">Parastagonospora nodorum</name>
    <dbReference type="NCBI Taxonomy" id="321614"/>
    <lineage>
        <taxon>Eukaryota</taxon>
        <taxon>Fungi</taxon>
        <taxon>Dikarya</taxon>
        <taxon>Ascomycota</taxon>
        <taxon>Pezizomycotina</taxon>
        <taxon>Dothideomycetes</taxon>
        <taxon>Pleosporomycetidae</taxon>
        <taxon>Pleosporales</taxon>
        <taxon>Pleosporineae</taxon>
        <taxon>Phaeosphaeriaceae</taxon>
        <taxon>Parastagonospora</taxon>
    </lineage>
</organism>
<dbReference type="GO" id="GO:0008270">
    <property type="term" value="F:zinc ion binding"/>
    <property type="evidence" value="ECO:0007669"/>
    <property type="project" value="InterPro"/>
</dbReference>
<dbReference type="KEGG" id="pno:SNOG_15896"/>
<dbReference type="AlphaFoldDB" id="A0A7U2I0X9"/>
<evidence type="ECO:0000313" key="4">
    <source>
        <dbReference type="Proteomes" id="UP000663193"/>
    </source>
</evidence>
<dbReference type="Proteomes" id="UP000663193">
    <property type="component" value="Chromosome 5"/>
</dbReference>